<evidence type="ECO:0000313" key="1">
    <source>
        <dbReference type="EMBL" id="PWY78535.1"/>
    </source>
</evidence>
<dbReference type="Proteomes" id="UP000246702">
    <property type="component" value="Unassembled WGS sequence"/>
</dbReference>
<dbReference type="EMBL" id="MSFK01000024">
    <property type="protein sequence ID" value="PWY78535.1"/>
    <property type="molecule type" value="Genomic_DNA"/>
</dbReference>
<organism evidence="1 2">
    <name type="scientific">Aspergillus sclerotioniger CBS 115572</name>
    <dbReference type="NCBI Taxonomy" id="1450535"/>
    <lineage>
        <taxon>Eukaryota</taxon>
        <taxon>Fungi</taxon>
        <taxon>Dikarya</taxon>
        <taxon>Ascomycota</taxon>
        <taxon>Pezizomycotina</taxon>
        <taxon>Eurotiomycetes</taxon>
        <taxon>Eurotiomycetidae</taxon>
        <taxon>Eurotiales</taxon>
        <taxon>Aspergillaceae</taxon>
        <taxon>Aspergillus</taxon>
        <taxon>Aspergillus subgen. Circumdati</taxon>
    </lineage>
</organism>
<reference evidence="1 2" key="1">
    <citation type="submission" date="2016-12" db="EMBL/GenBank/DDBJ databases">
        <title>The genomes of Aspergillus section Nigri reveals drivers in fungal speciation.</title>
        <authorList>
            <consortium name="DOE Joint Genome Institute"/>
            <person name="Vesth T.C."/>
            <person name="Nybo J."/>
            <person name="Theobald S."/>
            <person name="Brandl J."/>
            <person name="Frisvad J.C."/>
            <person name="Nielsen K.F."/>
            <person name="Lyhne E.K."/>
            <person name="Kogle M.E."/>
            <person name="Kuo A."/>
            <person name="Riley R."/>
            <person name="Clum A."/>
            <person name="Nolan M."/>
            <person name="Lipzen A."/>
            <person name="Salamov A."/>
            <person name="Henrissat B."/>
            <person name="Wiebenga A."/>
            <person name="De Vries R.P."/>
            <person name="Grigoriev I.V."/>
            <person name="Mortensen U.H."/>
            <person name="Andersen M.R."/>
            <person name="Baker S.E."/>
        </authorList>
    </citation>
    <scope>NUCLEOTIDE SEQUENCE [LARGE SCALE GENOMIC DNA]</scope>
    <source>
        <strain evidence="1 2">CBS 115572</strain>
    </source>
</reference>
<sequence>MGGITHASDLQFPSRNFKLLLHPDTGCCNIRDLDLPSCLSVPLCWTPLWGRMVLVVTVTNNTSGGRARSCRIGLKHWRSNRWRWLVAYLCLQLLVPVSLVAKQHDHWLRVQTTEN</sequence>
<comment type="caution">
    <text evidence="1">The sequence shown here is derived from an EMBL/GenBank/DDBJ whole genome shotgun (WGS) entry which is preliminary data.</text>
</comment>
<dbReference type="AlphaFoldDB" id="A0A317VXL8"/>
<accession>A0A317VXL8</accession>
<proteinExistence type="predicted"/>
<dbReference type="GeneID" id="37108119"/>
<gene>
    <name evidence="1" type="ORF">BO94DRAFT_181241</name>
</gene>
<evidence type="ECO:0000313" key="2">
    <source>
        <dbReference type="Proteomes" id="UP000246702"/>
    </source>
</evidence>
<protein>
    <submittedName>
        <fullName evidence="1">Uncharacterized protein</fullName>
    </submittedName>
</protein>
<name>A0A317VXL8_9EURO</name>
<dbReference type="RefSeq" id="XP_025464844.1">
    <property type="nucleotide sequence ID" value="XM_025605976.1"/>
</dbReference>
<keyword evidence="2" id="KW-1185">Reference proteome</keyword>